<protein>
    <submittedName>
        <fullName evidence="1">Uncharacterized protein</fullName>
    </submittedName>
</protein>
<dbReference type="EMBL" id="BARV01044809">
    <property type="protein sequence ID" value="GAI63467.1"/>
    <property type="molecule type" value="Genomic_DNA"/>
</dbReference>
<reference evidence="1" key="1">
    <citation type="journal article" date="2014" name="Front. Microbiol.">
        <title>High frequency of phylogenetically diverse reductive dehalogenase-homologous genes in deep subseafloor sedimentary metagenomes.</title>
        <authorList>
            <person name="Kawai M."/>
            <person name="Futagami T."/>
            <person name="Toyoda A."/>
            <person name="Takaki Y."/>
            <person name="Nishi S."/>
            <person name="Hori S."/>
            <person name="Arai W."/>
            <person name="Tsubouchi T."/>
            <person name="Morono Y."/>
            <person name="Uchiyama I."/>
            <person name="Ito T."/>
            <person name="Fujiyama A."/>
            <person name="Inagaki F."/>
            <person name="Takami H."/>
        </authorList>
    </citation>
    <scope>NUCLEOTIDE SEQUENCE</scope>
    <source>
        <strain evidence="1">Expedition CK06-06</strain>
    </source>
</reference>
<accession>X1Q4Q3</accession>
<sequence length="40" mass="4404">MLEGIIIGSDRKIFRGGETEYTNKIFEKTIGGKILFAAEG</sequence>
<gene>
    <name evidence="1" type="ORF">S06H3_66063</name>
</gene>
<evidence type="ECO:0000313" key="1">
    <source>
        <dbReference type="EMBL" id="GAI63467.1"/>
    </source>
</evidence>
<dbReference type="AlphaFoldDB" id="X1Q4Q3"/>
<comment type="caution">
    <text evidence="1">The sequence shown here is derived from an EMBL/GenBank/DDBJ whole genome shotgun (WGS) entry which is preliminary data.</text>
</comment>
<proteinExistence type="predicted"/>
<organism evidence="1">
    <name type="scientific">marine sediment metagenome</name>
    <dbReference type="NCBI Taxonomy" id="412755"/>
    <lineage>
        <taxon>unclassified sequences</taxon>
        <taxon>metagenomes</taxon>
        <taxon>ecological metagenomes</taxon>
    </lineage>
</organism>
<name>X1Q4Q3_9ZZZZ</name>
<feature type="non-terminal residue" evidence="1">
    <location>
        <position position="40"/>
    </location>
</feature>